<dbReference type="InterPro" id="IPR003593">
    <property type="entry name" value="AAA+_ATPase"/>
</dbReference>
<dbReference type="SMART" id="SM00382">
    <property type="entry name" value="AAA"/>
    <property type="match status" value="1"/>
</dbReference>
<gene>
    <name evidence="5" type="ORF">BKA10_003159</name>
</gene>
<evidence type="ECO:0000313" key="6">
    <source>
        <dbReference type="Proteomes" id="UP000549113"/>
    </source>
</evidence>
<comment type="caution">
    <text evidence="5">The sequence shown here is derived from an EMBL/GenBank/DDBJ whole genome shotgun (WGS) entry which is preliminary data.</text>
</comment>
<keyword evidence="3 5" id="KW-0067">ATP-binding</keyword>
<evidence type="ECO:0000256" key="3">
    <source>
        <dbReference type="ARBA" id="ARBA00022840"/>
    </source>
</evidence>
<keyword evidence="2" id="KW-0547">Nucleotide-binding</keyword>
<dbReference type="InterPro" id="IPR003439">
    <property type="entry name" value="ABC_transporter-like_ATP-bd"/>
</dbReference>
<dbReference type="GO" id="GO:0005524">
    <property type="term" value="F:ATP binding"/>
    <property type="evidence" value="ECO:0007669"/>
    <property type="project" value="UniProtKB-KW"/>
</dbReference>
<dbReference type="AlphaFoldDB" id="A0AA40SS01"/>
<sequence>MTVLRASAVSFAHNGRMIIDGIDCSVEAGSLTALVGPNGAGKSTLLHLIAAVEVPQSGAIAFGGTDTRALRRRDRARYSALVEQQAETDLDLVAADVVLLGRTPHIPLLGSPGAHDTEIARAALERVDAGAFADRRFHELSGGERQRVLLARALAQEPTLLLADEPTNHLDIRAQLHTLSLLRALADSGIAVLAALHDLTLAARYADQVIVVAEGRVVASGAPSETLTAELIELVYGVRADVVTHPVDGTPLIAFSPLEGSARADSAGPQVVTTGP</sequence>
<dbReference type="PROSITE" id="PS50893">
    <property type="entry name" value="ABC_TRANSPORTER_2"/>
    <property type="match status" value="1"/>
</dbReference>
<proteinExistence type="predicted"/>
<dbReference type="PANTHER" id="PTHR42794:SF2">
    <property type="entry name" value="ABC TRANSPORTER ATP-BINDING PROTEIN"/>
    <property type="match status" value="1"/>
</dbReference>
<evidence type="ECO:0000256" key="2">
    <source>
        <dbReference type="ARBA" id="ARBA00022741"/>
    </source>
</evidence>
<keyword evidence="6" id="KW-1185">Reference proteome</keyword>
<feature type="domain" description="ABC transporter" evidence="4">
    <location>
        <begin position="4"/>
        <end position="239"/>
    </location>
</feature>
<evidence type="ECO:0000259" key="4">
    <source>
        <dbReference type="PROSITE" id="PS50893"/>
    </source>
</evidence>
<dbReference type="InterPro" id="IPR017871">
    <property type="entry name" value="ABC_transporter-like_CS"/>
</dbReference>
<evidence type="ECO:0000313" key="5">
    <source>
        <dbReference type="EMBL" id="MBB4141365.1"/>
    </source>
</evidence>
<accession>A0AA40SS01</accession>
<dbReference type="PANTHER" id="PTHR42794">
    <property type="entry name" value="HEMIN IMPORT ATP-BINDING PROTEIN HMUV"/>
    <property type="match status" value="1"/>
</dbReference>
<reference evidence="5 6" key="1">
    <citation type="submission" date="2020-08" db="EMBL/GenBank/DDBJ databases">
        <title>Sequencing the genomes of 1000 actinobacteria strains.</title>
        <authorList>
            <person name="Klenk H.-P."/>
        </authorList>
    </citation>
    <scope>NUCLEOTIDE SEQUENCE [LARGE SCALE GENOMIC DNA]</scope>
    <source>
        <strain evidence="5 6">DSM 19600</strain>
    </source>
</reference>
<dbReference type="Gene3D" id="3.40.50.300">
    <property type="entry name" value="P-loop containing nucleotide triphosphate hydrolases"/>
    <property type="match status" value="1"/>
</dbReference>
<keyword evidence="1" id="KW-0813">Transport</keyword>
<dbReference type="FunFam" id="3.40.50.300:FF:000134">
    <property type="entry name" value="Iron-enterobactin ABC transporter ATP-binding protein"/>
    <property type="match status" value="1"/>
</dbReference>
<dbReference type="InterPro" id="IPR027417">
    <property type="entry name" value="P-loop_NTPase"/>
</dbReference>
<dbReference type="Proteomes" id="UP000549113">
    <property type="component" value="Unassembled WGS sequence"/>
</dbReference>
<name>A0AA40SS01_9MICO</name>
<dbReference type="EMBL" id="JACIFH010000001">
    <property type="protein sequence ID" value="MBB4141365.1"/>
    <property type="molecule type" value="Genomic_DNA"/>
</dbReference>
<dbReference type="SUPFAM" id="SSF52540">
    <property type="entry name" value="P-loop containing nucleoside triphosphate hydrolases"/>
    <property type="match status" value="1"/>
</dbReference>
<dbReference type="CDD" id="cd03214">
    <property type="entry name" value="ABC_Iron-Siderophores_B12_Hemin"/>
    <property type="match status" value="1"/>
</dbReference>
<evidence type="ECO:0000256" key="1">
    <source>
        <dbReference type="ARBA" id="ARBA00022448"/>
    </source>
</evidence>
<dbReference type="Pfam" id="PF00005">
    <property type="entry name" value="ABC_tran"/>
    <property type="match status" value="1"/>
</dbReference>
<dbReference type="RefSeq" id="WP_183500848.1">
    <property type="nucleotide sequence ID" value="NZ_BAABCO010000003.1"/>
</dbReference>
<dbReference type="GO" id="GO:0016887">
    <property type="term" value="F:ATP hydrolysis activity"/>
    <property type="evidence" value="ECO:0007669"/>
    <property type="project" value="InterPro"/>
</dbReference>
<organism evidence="5 6">
    <name type="scientific">Microbacterium invictum</name>
    <dbReference type="NCBI Taxonomy" id="515415"/>
    <lineage>
        <taxon>Bacteria</taxon>
        <taxon>Bacillati</taxon>
        <taxon>Actinomycetota</taxon>
        <taxon>Actinomycetes</taxon>
        <taxon>Micrococcales</taxon>
        <taxon>Microbacteriaceae</taxon>
        <taxon>Microbacterium</taxon>
    </lineage>
</organism>
<protein>
    <submittedName>
        <fullName evidence="5">Iron complex transport system ATP-binding protein</fullName>
    </submittedName>
</protein>
<dbReference type="PROSITE" id="PS00211">
    <property type="entry name" value="ABC_TRANSPORTER_1"/>
    <property type="match status" value="1"/>
</dbReference>